<dbReference type="EMBL" id="JAPWDS010000003">
    <property type="protein sequence ID" value="KAJ5504567.1"/>
    <property type="molecule type" value="Genomic_DNA"/>
</dbReference>
<sequence>MSPLNLMGVANQDETITTSTSNASATLPDANRVLATRKSFLGASLGALTPLLHGFSPTTASAGMVKQGPNRESDEPVSSINIKKIAYTIHNIAVSGHRAVQGHKTVSQGYDVEKSTNSKPLNERNMPG</sequence>
<dbReference type="Proteomes" id="UP001149954">
    <property type="component" value="Unassembled WGS sequence"/>
</dbReference>
<reference evidence="2" key="1">
    <citation type="submission" date="2022-12" db="EMBL/GenBank/DDBJ databases">
        <authorList>
            <person name="Petersen C."/>
        </authorList>
    </citation>
    <scope>NUCLEOTIDE SEQUENCE</scope>
    <source>
        <strain evidence="2">IBT 29495</strain>
    </source>
</reference>
<comment type="caution">
    <text evidence="2">The sequence shown here is derived from an EMBL/GenBank/DDBJ whole genome shotgun (WGS) entry which is preliminary data.</text>
</comment>
<keyword evidence="3" id="KW-1185">Reference proteome</keyword>
<proteinExistence type="predicted"/>
<feature type="region of interest" description="Disordered" evidence="1">
    <location>
        <begin position="100"/>
        <end position="128"/>
    </location>
</feature>
<evidence type="ECO:0000256" key="1">
    <source>
        <dbReference type="SAM" id="MobiDB-lite"/>
    </source>
</evidence>
<organism evidence="2 3">
    <name type="scientific">Penicillium fimorum</name>
    <dbReference type="NCBI Taxonomy" id="1882269"/>
    <lineage>
        <taxon>Eukaryota</taxon>
        <taxon>Fungi</taxon>
        <taxon>Dikarya</taxon>
        <taxon>Ascomycota</taxon>
        <taxon>Pezizomycotina</taxon>
        <taxon>Eurotiomycetes</taxon>
        <taxon>Eurotiomycetidae</taxon>
        <taxon>Eurotiales</taxon>
        <taxon>Aspergillaceae</taxon>
        <taxon>Penicillium</taxon>
    </lineage>
</organism>
<protein>
    <submittedName>
        <fullName evidence="2">Uncharacterized protein</fullName>
    </submittedName>
</protein>
<evidence type="ECO:0000313" key="3">
    <source>
        <dbReference type="Proteomes" id="UP001149954"/>
    </source>
</evidence>
<gene>
    <name evidence="2" type="ORF">N7463_007441</name>
</gene>
<evidence type="ECO:0000313" key="2">
    <source>
        <dbReference type="EMBL" id="KAJ5504567.1"/>
    </source>
</evidence>
<dbReference type="AlphaFoldDB" id="A0A9W9XWG0"/>
<accession>A0A9W9XWG0</accession>
<reference evidence="2" key="2">
    <citation type="journal article" date="2023" name="IMA Fungus">
        <title>Comparative genomic study of the Penicillium genus elucidates a diverse pangenome and 15 lateral gene transfer events.</title>
        <authorList>
            <person name="Petersen C."/>
            <person name="Sorensen T."/>
            <person name="Nielsen M.R."/>
            <person name="Sondergaard T.E."/>
            <person name="Sorensen J.L."/>
            <person name="Fitzpatrick D.A."/>
            <person name="Frisvad J.C."/>
            <person name="Nielsen K.L."/>
        </authorList>
    </citation>
    <scope>NUCLEOTIDE SEQUENCE</scope>
    <source>
        <strain evidence="2">IBT 29495</strain>
    </source>
</reference>
<name>A0A9W9XWG0_9EURO</name>